<dbReference type="Pfam" id="PF03634">
    <property type="entry name" value="TCP"/>
    <property type="match status" value="1"/>
</dbReference>
<keyword evidence="2" id="KW-0805">Transcription regulation</keyword>
<organism evidence="8">
    <name type="scientific">Riedelia lanata</name>
    <dbReference type="NCBI Taxonomy" id="999459"/>
    <lineage>
        <taxon>Eukaryota</taxon>
        <taxon>Viridiplantae</taxon>
        <taxon>Streptophyta</taxon>
        <taxon>Embryophyta</taxon>
        <taxon>Tracheophyta</taxon>
        <taxon>Spermatophyta</taxon>
        <taxon>Magnoliopsida</taxon>
        <taxon>Liliopsida</taxon>
        <taxon>Zingiberales</taxon>
        <taxon>Zingiberaceae</taxon>
        <taxon>Riedelia</taxon>
    </lineage>
</organism>
<sequence>DRHSKIVTARGPRDRRMRLSIEVAGKFFRLQDMLGFDKASKTVQWLLTMSASAIRDLAASVATSVVQSPHSTESSTLACEDYHSSATHGPKSKPSAAAMATNDEALTHLEASMSKKKHKTETTNRKKTEFHSATAR</sequence>
<dbReference type="GO" id="GO:2000032">
    <property type="term" value="P:regulation of secondary shoot formation"/>
    <property type="evidence" value="ECO:0007669"/>
    <property type="project" value="TreeGrafter"/>
</dbReference>
<dbReference type="InterPro" id="IPR005333">
    <property type="entry name" value="Transcription_factor_TCP"/>
</dbReference>
<dbReference type="GO" id="GO:0005634">
    <property type="term" value="C:nucleus"/>
    <property type="evidence" value="ECO:0007669"/>
    <property type="project" value="UniProtKB-SubCell"/>
</dbReference>
<reference evidence="8" key="1">
    <citation type="journal article" date="2011" name="Am. J. Bot.">
        <title>Changes in expression pattern of the teosinte branched1-like genes in the Zingiberales provide a mechanism for evolutionary shifts in symmetry across the order.</title>
        <authorList>
            <person name="Bartlett M.E."/>
            <person name="Specht C.D."/>
        </authorList>
    </citation>
    <scope>NUCLEOTIDE SEQUENCE</scope>
</reference>
<evidence type="ECO:0000313" key="8">
    <source>
        <dbReference type="EMBL" id="AED87547.1"/>
    </source>
</evidence>
<gene>
    <name evidence="8" type="primary">TBL1b</name>
</gene>
<feature type="compositionally biased region" description="Basic and acidic residues" evidence="6">
    <location>
        <begin position="120"/>
        <end position="130"/>
    </location>
</feature>
<evidence type="ECO:0000256" key="5">
    <source>
        <dbReference type="ARBA" id="ARBA00023242"/>
    </source>
</evidence>
<evidence type="ECO:0000256" key="3">
    <source>
        <dbReference type="ARBA" id="ARBA00023125"/>
    </source>
</evidence>
<dbReference type="PANTHER" id="PTHR31072">
    <property type="entry name" value="TRANSCRIPTION FACTOR TCP4-RELATED"/>
    <property type="match status" value="1"/>
</dbReference>
<evidence type="ECO:0000256" key="6">
    <source>
        <dbReference type="SAM" id="MobiDB-lite"/>
    </source>
</evidence>
<feature type="compositionally biased region" description="Polar residues" evidence="6">
    <location>
        <begin position="64"/>
        <end position="77"/>
    </location>
</feature>
<proteinExistence type="predicted"/>
<keyword evidence="3" id="KW-0238">DNA-binding</keyword>
<name>F4ZEE5_9LILI</name>
<feature type="region of interest" description="Disordered" evidence="6">
    <location>
        <begin position="64"/>
        <end position="136"/>
    </location>
</feature>
<accession>F4ZEE5</accession>
<dbReference type="PANTHER" id="PTHR31072:SF93">
    <property type="entry name" value="TRANSCRIPTION FACTOR TCP24"/>
    <property type="match status" value="1"/>
</dbReference>
<dbReference type="GO" id="GO:0003700">
    <property type="term" value="F:DNA-binding transcription factor activity"/>
    <property type="evidence" value="ECO:0007669"/>
    <property type="project" value="InterPro"/>
</dbReference>
<evidence type="ECO:0000259" key="7">
    <source>
        <dbReference type="PROSITE" id="PS51369"/>
    </source>
</evidence>
<evidence type="ECO:0000256" key="1">
    <source>
        <dbReference type="ARBA" id="ARBA00004123"/>
    </source>
</evidence>
<comment type="subcellular location">
    <subcellularLocation>
        <location evidence="1">Nucleus</location>
    </subcellularLocation>
</comment>
<feature type="non-terminal residue" evidence="8">
    <location>
        <position position="1"/>
    </location>
</feature>
<evidence type="ECO:0000256" key="4">
    <source>
        <dbReference type="ARBA" id="ARBA00023163"/>
    </source>
</evidence>
<keyword evidence="5" id="KW-0539">Nucleus</keyword>
<dbReference type="GO" id="GO:0043565">
    <property type="term" value="F:sequence-specific DNA binding"/>
    <property type="evidence" value="ECO:0007669"/>
    <property type="project" value="TreeGrafter"/>
</dbReference>
<evidence type="ECO:0000256" key="2">
    <source>
        <dbReference type="ARBA" id="ARBA00023015"/>
    </source>
</evidence>
<dbReference type="EMBL" id="HM775108">
    <property type="protein sequence ID" value="AED87547.1"/>
    <property type="molecule type" value="Genomic_DNA"/>
</dbReference>
<dbReference type="AlphaFoldDB" id="F4ZEE5"/>
<protein>
    <submittedName>
        <fullName evidence="8">Teosinte branched1-like TCP transcription factor</fullName>
    </submittedName>
</protein>
<dbReference type="InterPro" id="IPR017887">
    <property type="entry name" value="TF_TCP_subgr"/>
</dbReference>
<dbReference type="PROSITE" id="PS51369">
    <property type="entry name" value="TCP"/>
    <property type="match status" value="1"/>
</dbReference>
<keyword evidence="4" id="KW-0804">Transcription</keyword>
<feature type="non-terminal residue" evidence="8">
    <location>
        <position position="136"/>
    </location>
</feature>
<feature type="domain" description="TCP" evidence="7">
    <location>
        <begin position="1"/>
        <end position="57"/>
    </location>
</feature>